<dbReference type="InterPro" id="IPR015353">
    <property type="entry name" value="Rubisco_LSMT_subst-bd"/>
</dbReference>
<dbReference type="InterPro" id="IPR036464">
    <property type="entry name" value="Rubisco_LSMT_subst-bd_sf"/>
</dbReference>
<protein>
    <recommendedName>
        <fullName evidence="2">Rubisco LSMT substrate-binding domain-containing protein</fullName>
    </recommendedName>
</protein>
<dbReference type="AlphaFoldDB" id="A0A7S4F444"/>
<dbReference type="EMBL" id="HBIZ01039363">
    <property type="protein sequence ID" value="CAE0772479.1"/>
    <property type="molecule type" value="Transcribed_RNA"/>
</dbReference>
<gene>
    <name evidence="3" type="ORF">PCAR00345_LOCUS25091</name>
</gene>
<sequence length="466" mass="50420">MHLLITQLSSTRECNSCFCIRQSWLLVHLRFMLVMELFTLSVGLQMPMDTICAPELRFKGGLAHVTSPSQPAMELLRAPLTHALNAATVHDLAQLLAREEHRVDGLELLKADLPHHWSDAELAELQWQPLVAAAARRRRDLELASPPDGVSHADFVHAIDVATCHGLDLDGQLWLWPATGLFRRSAPHGAVLSTEGNEIVLRTDGAAASAPRVQPGSGRKAASATSRDPIDKDTASAVSGDSVFEVTLSSGWRSNAHLLLSQGWASASLECDAVEVDETMMLSAAQTVLEASQQLRQKQLAVIAGLRRFGYLSDASDGQSGCSIFAGGYACDSLGRYLQALSLSEDELRTFGEGGCTINIGESVPISCDHERRVGQVLSQLCGGLLAESATSATEDEAILHALERASTGLDARATHTDRVRACVHARLSRKRALSSCRERADAWVQRPTAMASLRRPWRVSIRTSG</sequence>
<name>A0A7S4F444_CHRCT</name>
<evidence type="ECO:0000256" key="1">
    <source>
        <dbReference type="SAM" id="MobiDB-lite"/>
    </source>
</evidence>
<dbReference type="Gene3D" id="3.90.1420.10">
    <property type="entry name" value="Rubisco LSMT, substrate-binding domain"/>
    <property type="match status" value="1"/>
</dbReference>
<feature type="domain" description="Rubisco LSMT substrate-binding" evidence="2">
    <location>
        <begin position="334"/>
        <end position="434"/>
    </location>
</feature>
<dbReference type="SUPFAM" id="SSF81822">
    <property type="entry name" value="RuBisCo LSMT C-terminal, substrate-binding domain"/>
    <property type="match status" value="1"/>
</dbReference>
<feature type="region of interest" description="Disordered" evidence="1">
    <location>
        <begin position="204"/>
        <end position="235"/>
    </location>
</feature>
<evidence type="ECO:0000313" key="3">
    <source>
        <dbReference type="EMBL" id="CAE0772479.1"/>
    </source>
</evidence>
<reference evidence="3" key="1">
    <citation type="submission" date="2021-01" db="EMBL/GenBank/DDBJ databases">
        <authorList>
            <person name="Corre E."/>
            <person name="Pelletier E."/>
            <person name="Niang G."/>
            <person name="Scheremetjew M."/>
            <person name="Finn R."/>
            <person name="Kale V."/>
            <person name="Holt S."/>
            <person name="Cochrane G."/>
            <person name="Meng A."/>
            <person name="Brown T."/>
            <person name="Cohen L."/>
        </authorList>
    </citation>
    <scope>NUCLEOTIDE SEQUENCE</scope>
    <source>
        <strain evidence="3">CCMP645</strain>
    </source>
</reference>
<organism evidence="3">
    <name type="scientific">Chrysotila carterae</name>
    <name type="common">Marine alga</name>
    <name type="synonym">Syracosphaera carterae</name>
    <dbReference type="NCBI Taxonomy" id="13221"/>
    <lineage>
        <taxon>Eukaryota</taxon>
        <taxon>Haptista</taxon>
        <taxon>Haptophyta</taxon>
        <taxon>Prymnesiophyceae</taxon>
        <taxon>Isochrysidales</taxon>
        <taxon>Isochrysidaceae</taxon>
        <taxon>Chrysotila</taxon>
    </lineage>
</organism>
<dbReference type="Pfam" id="PF09273">
    <property type="entry name" value="Rubis-subs-bind"/>
    <property type="match status" value="1"/>
</dbReference>
<proteinExistence type="predicted"/>
<accession>A0A7S4F444</accession>
<evidence type="ECO:0000259" key="2">
    <source>
        <dbReference type="Pfam" id="PF09273"/>
    </source>
</evidence>